<dbReference type="InterPro" id="IPR010662">
    <property type="entry name" value="RBBP9/YdeN"/>
</dbReference>
<accession>A0A0G1UAB8</accession>
<sequence>MEFLAPELPNPEDPEIGKWLAELDKTQPDNDTILVGHSRGGVAILRWLEKLPEGKRVKKVILVGTNSGKSGKMDRTENNMGFYSNEGYDFKRIKSHCDDFVIFHSKDDQWVPFEAGEENAKGLGAKFFKFEDKGHFGKGVGDIPELMKEIEI</sequence>
<dbReference type="InterPro" id="IPR029058">
    <property type="entry name" value="AB_hydrolase_fold"/>
</dbReference>
<dbReference type="SUPFAM" id="SSF53474">
    <property type="entry name" value="alpha/beta-Hydrolases"/>
    <property type="match status" value="1"/>
</dbReference>
<proteinExistence type="predicted"/>
<comment type="caution">
    <text evidence="1">The sequence shown here is derived from an EMBL/GenBank/DDBJ whole genome shotgun (WGS) entry which is preliminary data.</text>
</comment>
<protein>
    <submittedName>
        <fullName evidence="1">Uncharacterized protein</fullName>
    </submittedName>
</protein>
<reference evidence="1 2" key="1">
    <citation type="journal article" date="2015" name="Nature">
        <title>rRNA introns, odd ribosomes, and small enigmatic genomes across a large radiation of phyla.</title>
        <authorList>
            <person name="Brown C.T."/>
            <person name="Hug L.A."/>
            <person name="Thomas B.C."/>
            <person name="Sharon I."/>
            <person name="Castelle C.J."/>
            <person name="Singh A."/>
            <person name="Wilkins M.J."/>
            <person name="Williams K.H."/>
            <person name="Banfield J.F."/>
        </authorList>
    </citation>
    <scope>NUCLEOTIDE SEQUENCE [LARGE SCALE GENOMIC DNA]</scope>
</reference>
<dbReference type="Proteomes" id="UP000034956">
    <property type="component" value="Unassembled WGS sequence"/>
</dbReference>
<dbReference type="EMBL" id="LCPF01000004">
    <property type="protein sequence ID" value="KKU91072.1"/>
    <property type="molecule type" value="Genomic_DNA"/>
</dbReference>
<dbReference type="PANTHER" id="PTHR15394">
    <property type="entry name" value="SERINE HYDROLASE RBBP9"/>
    <property type="match status" value="1"/>
</dbReference>
<evidence type="ECO:0000313" key="2">
    <source>
        <dbReference type="Proteomes" id="UP000034956"/>
    </source>
</evidence>
<dbReference type="AlphaFoldDB" id="A0A0G1UAB8"/>
<dbReference type="Pfam" id="PF06821">
    <property type="entry name" value="Ser_hydrolase"/>
    <property type="match status" value="1"/>
</dbReference>
<organism evidence="1 2">
    <name type="scientific">Candidatus Jorgensenbacteria bacterium GW2011_GWA1_48_11</name>
    <dbReference type="NCBI Taxonomy" id="1618660"/>
    <lineage>
        <taxon>Bacteria</taxon>
        <taxon>Candidatus Joergenseniibacteriota</taxon>
    </lineage>
</organism>
<evidence type="ECO:0000313" key="1">
    <source>
        <dbReference type="EMBL" id="KKU91072.1"/>
    </source>
</evidence>
<dbReference type="PANTHER" id="PTHR15394:SF3">
    <property type="entry name" value="SERINE HYDROLASE RBBP9"/>
    <property type="match status" value="1"/>
</dbReference>
<name>A0A0G1UAB8_9BACT</name>
<gene>
    <name evidence="1" type="ORF">UY23_C0004G0017</name>
</gene>
<dbReference type="Gene3D" id="3.40.50.1820">
    <property type="entry name" value="alpha/beta hydrolase"/>
    <property type="match status" value="1"/>
</dbReference>
<dbReference type="GO" id="GO:0016787">
    <property type="term" value="F:hydrolase activity"/>
    <property type="evidence" value="ECO:0007669"/>
    <property type="project" value="InterPro"/>
</dbReference>